<evidence type="ECO:0000256" key="11">
    <source>
        <dbReference type="RuleBase" id="RU003691"/>
    </source>
</evidence>
<dbReference type="EMBL" id="QNQT01000008">
    <property type="protein sequence ID" value="RDU35805.1"/>
    <property type="molecule type" value="Genomic_DNA"/>
</dbReference>
<evidence type="ECO:0000256" key="3">
    <source>
        <dbReference type="ARBA" id="ARBA00022827"/>
    </source>
</evidence>
<evidence type="ECO:0000256" key="9">
    <source>
        <dbReference type="PIRSR" id="PIRSR000350-3"/>
    </source>
</evidence>
<dbReference type="SUPFAM" id="SSF51905">
    <property type="entry name" value="FAD/NAD(P)-binding domain"/>
    <property type="match status" value="2"/>
</dbReference>
<dbReference type="PANTHER" id="PTHR22912:SF151">
    <property type="entry name" value="DIHYDROLIPOYL DEHYDROGENASE, MITOCHONDRIAL"/>
    <property type="match status" value="1"/>
</dbReference>
<comment type="similarity">
    <text evidence="1 11">Belongs to the class-I pyridine nucleotide-disulfide oxidoreductase family.</text>
</comment>
<feature type="binding site" evidence="9">
    <location>
        <position position="313"/>
    </location>
    <ligand>
        <name>FAD</name>
        <dbReference type="ChEBI" id="CHEBI:57692"/>
    </ligand>
</feature>
<reference evidence="14 15" key="1">
    <citation type="submission" date="2018-07" db="EMBL/GenBank/DDBJ databases">
        <title>Bacillus sp. YLB-04 draft genome sequence.</title>
        <authorList>
            <person name="Yu L."/>
            <person name="Tang X."/>
        </authorList>
    </citation>
    <scope>NUCLEOTIDE SEQUENCE [LARGE SCALE GENOMIC DNA]</scope>
    <source>
        <strain evidence="14 15">YLB-04</strain>
    </source>
</reference>
<evidence type="ECO:0000256" key="7">
    <source>
        <dbReference type="ARBA" id="ARBA00023284"/>
    </source>
</evidence>
<dbReference type="SUPFAM" id="SSF55424">
    <property type="entry name" value="FAD/NAD-linked reductases, dimerisation (C-terminal) domain"/>
    <property type="match status" value="1"/>
</dbReference>
<dbReference type="OrthoDB" id="9800167at2"/>
<dbReference type="GO" id="GO:0006103">
    <property type="term" value="P:2-oxoglutarate metabolic process"/>
    <property type="evidence" value="ECO:0007669"/>
    <property type="project" value="TreeGrafter"/>
</dbReference>
<feature type="active site" description="Proton acceptor" evidence="8">
    <location>
        <position position="445"/>
    </location>
</feature>
<dbReference type="InterPro" id="IPR016156">
    <property type="entry name" value="FAD/NAD-linked_Rdtase_dimer_sf"/>
</dbReference>
<evidence type="ECO:0000313" key="14">
    <source>
        <dbReference type="EMBL" id="RDU35805.1"/>
    </source>
</evidence>
<keyword evidence="4 11" id="KW-0560">Oxidoreductase</keyword>
<sequence length="489" mass="52227">MVVGEMANQADLIVIGGGPGGYHAAIRAAQLGRQVLLIEKGEMGGVCLNKGCIPSRVITEAAKSLDLVKKSDVLGIATGHADIQFDRLLEHRNKTIASLRAGVEALCKANKVQRIRGSAFFLSDTRIGVEEGDKYDVHEFNDAIIAAGVNPAANSKYPVSRRILNQLEISFLDEIPAHLAIYGSGTLPLEMAMAFRALGSEVTFLLKKGENLPFDSSISKELARIFKKEKIQMLKECVIKDVAEIESGVAIQFEGASGEKVLEATHFFYQEKQSPDTAGLGTLRIGIQHDSEGFIQVDSQCRTSVKNIYAVGDITGEPFLASKAIKQGKIAAEAACGLNPEADFHFLPKVSFTRPPIASVGMTEEEALSKKLEIKTSQFPLAANGFSAITGKKDGLIKIISEHGTDVILGIHIIGEGAHELIFGGVTGLEMGAREEDFVFPSYPHPGLAEALLEAAEGLGGKAVHLKPQKKTSGVDTESLQAGVSLGIK</sequence>
<name>A0A3D8GMT1_9BACI</name>
<evidence type="ECO:0000256" key="6">
    <source>
        <dbReference type="ARBA" id="ARBA00023157"/>
    </source>
</evidence>
<dbReference type="InterPro" id="IPR001100">
    <property type="entry name" value="Pyr_nuc-diS_OxRdtase"/>
</dbReference>
<accession>A0A3D8GMT1</accession>
<proteinExistence type="inferred from homology"/>
<dbReference type="PIRSF" id="PIRSF000350">
    <property type="entry name" value="Mercury_reductase_MerA"/>
    <property type="match status" value="1"/>
</dbReference>
<keyword evidence="9" id="KW-0547">Nucleotide-binding</keyword>
<feature type="domain" description="Pyridine nucleotide-disulphide oxidoreductase dimerisation" evidence="12">
    <location>
        <begin position="348"/>
        <end position="456"/>
    </location>
</feature>
<dbReference type="PRINTS" id="PR00411">
    <property type="entry name" value="PNDRDTASEI"/>
</dbReference>
<comment type="caution">
    <text evidence="14">The sequence shown here is derived from an EMBL/GenBank/DDBJ whole genome shotgun (WGS) entry which is preliminary data.</text>
</comment>
<evidence type="ECO:0000256" key="1">
    <source>
        <dbReference type="ARBA" id="ARBA00007532"/>
    </source>
</evidence>
<dbReference type="Gene3D" id="3.30.390.30">
    <property type="match status" value="1"/>
</dbReference>
<evidence type="ECO:0000259" key="13">
    <source>
        <dbReference type="Pfam" id="PF07992"/>
    </source>
</evidence>
<feature type="binding site" evidence="9">
    <location>
        <begin position="183"/>
        <end position="190"/>
    </location>
    <ligand>
        <name>NAD(+)</name>
        <dbReference type="ChEBI" id="CHEBI:57540"/>
    </ligand>
</feature>
<keyword evidence="15" id="KW-1185">Reference proteome</keyword>
<dbReference type="GO" id="GO:0050660">
    <property type="term" value="F:flavin adenine dinucleotide binding"/>
    <property type="evidence" value="ECO:0007669"/>
    <property type="project" value="TreeGrafter"/>
</dbReference>
<dbReference type="FunFam" id="3.30.390.30:FF:000001">
    <property type="entry name" value="Dihydrolipoyl dehydrogenase"/>
    <property type="match status" value="1"/>
</dbReference>
<keyword evidence="6" id="KW-1015">Disulfide bond</keyword>
<dbReference type="PANTHER" id="PTHR22912">
    <property type="entry name" value="DISULFIDE OXIDOREDUCTASE"/>
    <property type="match status" value="1"/>
</dbReference>
<evidence type="ECO:0000256" key="5">
    <source>
        <dbReference type="ARBA" id="ARBA00023027"/>
    </source>
</evidence>
<dbReference type="InterPro" id="IPR012999">
    <property type="entry name" value="Pyr_OxRdtase_I_AS"/>
</dbReference>
<dbReference type="PROSITE" id="PS00076">
    <property type="entry name" value="PYRIDINE_REDOX_1"/>
    <property type="match status" value="1"/>
</dbReference>
<evidence type="ECO:0000256" key="8">
    <source>
        <dbReference type="PIRSR" id="PIRSR000350-2"/>
    </source>
</evidence>
<dbReference type="Proteomes" id="UP000257144">
    <property type="component" value="Unassembled WGS sequence"/>
</dbReference>
<keyword evidence="3 9" id="KW-0274">FAD</keyword>
<feature type="domain" description="FAD/NAD(P)-binding" evidence="13">
    <location>
        <begin position="11"/>
        <end position="328"/>
    </location>
</feature>
<evidence type="ECO:0000256" key="2">
    <source>
        <dbReference type="ARBA" id="ARBA00022630"/>
    </source>
</evidence>
<organism evidence="14 15">
    <name type="scientific">Neobacillus piezotolerans</name>
    <dbReference type="NCBI Taxonomy" id="2259171"/>
    <lineage>
        <taxon>Bacteria</taxon>
        <taxon>Bacillati</taxon>
        <taxon>Bacillota</taxon>
        <taxon>Bacilli</taxon>
        <taxon>Bacillales</taxon>
        <taxon>Bacillaceae</taxon>
        <taxon>Neobacillus</taxon>
    </lineage>
</organism>
<feature type="disulfide bond" description="Redox-active" evidence="10">
    <location>
        <begin position="47"/>
        <end position="52"/>
    </location>
</feature>
<dbReference type="InterPro" id="IPR004099">
    <property type="entry name" value="Pyr_nucl-diS_OxRdtase_dimer"/>
</dbReference>
<dbReference type="Pfam" id="PF07992">
    <property type="entry name" value="Pyr_redox_2"/>
    <property type="match status" value="1"/>
</dbReference>
<evidence type="ECO:0000256" key="4">
    <source>
        <dbReference type="ARBA" id="ARBA00023002"/>
    </source>
</evidence>
<dbReference type="Gene3D" id="3.50.50.60">
    <property type="entry name" value="FAD/NAD(P)-binding domain"/>
    <property type="match status" value="2"/>
</dbReference>
<dbReference type="InterPro" id="IPR036188">
    <property type="entry name" value="FAD/NAD-bd_sf"/>
</dbReference>
<dbReference type="PRINTS" id="PR00368">
    <property type="entry name" value="FADPNR"/>
</dbReference>
<gene>
    <name evidence="14" type="ORF">DRW41_16875</name>
</gene>
<dbReference type="GO" id="GO:0004148">
    <property type="term" value="F:dihydrolipoyl dehydrogenase (NADH) activity"/>
    <property type="evidence" value="ECO:0007669"/>
    <property type="project" value="TreeGrafter"/>
</dbReference>
<keyword evidence="2 11" id="KW-0285">Flavoprotein</keyword>
<keyword evidence="7 11" id="KW-0676">Redox-active center</keyword>
<evidence type="ECO:0000313" key="15">
    <source>
        <dbReference type="Proteomes" id="UP000257144"/>
    </source>
</evidence>
<dbReference type="Pfam" id="PF02852">
    <property type="entry name" value="Pyr_redox_dim"/>
    <property type="match status" value="1"/>
</dbReference>
<protein>
    <submittedName>
        <fullName evidence="14">Dihydrolipoamide dehydrogenase</fullName>
    </submittedName>
</protein>
<evidence type="ECO:0000259" key="12">
    <source>
        <dbReference type="Pfam" id="PF02852"/>
    </source>
</evidence>
<dbReference type="InterPro" id="IPR023753">
    <property type="entry name" value="FAD/NAD-binding_dom"/>
</dbReference>
<dbReference type="RefSeq" id="WP_115453183.1">
    <property type="nucleotide sequence ID" value="NZ_QNQT01000008.1"/>
</dbReference>
<dbReference type="AlphaFoldDB" id="A0A3D8GMT1"/>
<evidence type="ECO:0000256" key="10">
    <source>
        <dbReference type="PIRSR" id="PIRSR000350-4"/>
    </source>
</evidence>
<dbReference type="InterPro" id="IPR050151">
    <property type="entry name" value="Class-I_Pyr_Nuc-Dis_Oxidored"/>
</dbReference>
<keyword evidence="5 9" id="KW-0520">NAD</keyword>
<comment type="cofactor">
    <cofactor evidence="9">
        <name>FAD</name>
        <dbReference type="ChEBI" id="CHEBI:57692"/>
    </cofactor>
    <text evidence="9">Binds 1 FAD per subunit.</text>
</comment>